<dbReference type="EMBL" id="CAADFP010000053">
    <property type="protein sequence ID" value="VFK27815.1"/>
    <property type="molecule type" value="Genomic_DNA"/>
</dbReference>
<dbReference type="PROSITE" id="PS50893">
    <property type="entry name" value="ABC_TRANSPORTER_2"/>
    <property type="match status" value="1"/>
</dbReference>
<evidence type="ECO:0000256" key="1">
    <source>
        <dbReference type="ARBA" id="ARBA00022448"/>
    </source>
</evidence>
<organism evidence="5">
    <name type="scientific">Candidatus Kentrum sp. LPFa</name>
    <dbReference type="NCBI Taxonomy" id="2126335"/>
    <lineage>
        <taxon>Bacteria</taxon>
        <taxon>Pseudomonadati</taxon>
        <taxon>Pseudomonadota</taxon>
        <taxon>Gammaproteobacteria</taxon>
        <taxon>Candidatus Kentrum</taxon>
    </lineage>
</organism>
<dbReference type="Pfam" id="PF00005">
    <property type="entry name" value="ABC_tran"/>
    <property type="match status" value="1"/>
</dbReference>
<name>A0A450XEU7_9GAMM</name>
<dbReference type="GO" id="GO:0022857">
    <property type="term" value="F:transmembrane transporter activity"/>
    <property type="evidence" value="ECO:0007669"/>
    <property type="project" value="TreeGrafter"/>
</dbReference>
<proteinExistence type="predicted"/>
<keyword evidence="2" id="KW-0547">Nucleotide-binding</keyword>
<evidence type="ECO:0000259" key="4">
    <source>
        <dbReference type="PROSITE" id="PS50893"/>
    </source>
</evidence>
<dbReference type="InterPro" id="IPR003593">
    <property type="entry name" value="AAA+_ATPase"/>
</dbReference>
<dbReference type="GO" id="GO:0016887">
    <property type="term" value="F:ATP hydrolysis activity"/>
    <property type="evidence" value="ECO:0007669"/>
    <property type="project" value="InterPro"/>
</dbReference>
<dbReference type="InterPro" id="IPR017911">
    <property type="entry name" value="MacB-like_ATP-bd"/>
</dbReference>
<dbReference type="PANTHER" id="PTHR24220:SF86">
    <property type="entry name" value="ABC TRANSPORTER ABCH.1"/>
    <property type="match status" value="1"/>
</dbReference>
<evidence type="ECO:0000313" key="5">
    <source>
        <dbReference type="EMBL" id="VFK27815.1"/>
    </source>
</evidence>
<reference evidence="5" key="1">
    <citation type="submission" date="2019-02" db="EMBL/GenBank/DDBJ databases">
        <authorList>
            <person name="Gruber-Vodicka R. H."/>
            <person name="Seah K. B. B."/>
        </authorList>
    </citation>
    <scope>NUCLEOTIDE SEQUENCE</scope>
    <source>
        <strain evidence="5">BECK_S426</strain>
    </source>
</reference>
<gene>
    <name evidence="5" type="ORF">BECKLPF1236C_GA0070990_100534</name>
</gene>
<dbReference type="PANTHER" id="PTHR24220">
    <property type="entry name" value="IMPORT ATP-BINDING PROTEIN"/>
    <property type="match status" value="1"/>
</dbReference>
<dbReference type="InterPro" id="IPR015854">
    <property type="entry name" value="ABC_transpr_LolD-like"/>
</dbReference>
<protein>
    <submittedName>
        <fullName evidence="5">Putative ABC transport system ATP-binding protein</fullName>
    </submittedName>
</protein>
<dbReference type="CDD" id="cd03255">
    <property type="entry name" value="ABC_MJ0796_LolCDE_FtsE"/>
    <property type="match status" value="1"/>
</dbReference>
<dbReference type="GO" id="GO:0005886">
    <property type="term" value="C:plasma membrane"/>
    <property type="evidence" value="ECO:0007669"/>
    <property type="project" value="TreeGrafter"/>
</dbReference>
<accession>A0A450XEU7</accession>
<dbReference type="PROSITE" id="PS00211">
    <property type="entry name" value="ABC_TRANSPORTER_1"/>
    <property type="match status" value="1"/>
</dbReference>
<dbReference type="InterPro" id="IPR003439">
    <property type="entry name" value="ABC_transporter-like_ATP-bd"/>
</dbReference>
<dbReference type="SMART" id="SM00382">
    <property type="entry name" value="AAA"/>
    <property type="match status" value="1"/>
</dbReference>
<sequence>MKNGYNSAPAGSDSGIYCEHLWKVFPSPDGPVRALCDVTCEIPRGTLAWIQGASGSGKSTLLSLLGALERPTKGGVYVFGKELNALTGECASAFRRHQVGYLISDLALVPHLSGIENVALSLMFDGLPATEIQARALAQLEAFDVSHRARHRPNQMSLGERVRVTLARALVRNPPLLLADEPTANLDAENAERVISLLQSLSIDGTTVVVASHDDRFQKVSKLNLHLSHGKFT</sequence>
<dbReference type="Gene3D" id="3.40.50.300">
    <property type="entry name" value="P-loop containing nucleotide triphosphate hydrolases"/>
    <property type="match status" value="1"/>
</dbReference>
<keyword evidence="1" id="KW-0813">Transport</keyword>
<keyword evidence="3 5" id="KW-0067">ATP-binding</keyword>
<evidence type="ECO:0000256" key="3">
    <source>
        <dbReference type="ARBA" id="ARBA00022840"/>
    </source>
</evidence>
<dbReference type="InterPro" id="IPR017871">
    <property type="entry name" value="ABC_transporter-like_CS"/>
</dbReference>
<evidence type="ECO:0000256" key="2">
    <source>
        <dbReference type="ARBA" id="ARBA00022741"/>
    </source>
</evidence>
<dbReference type="GO" id="GO:0005524">
    <property type="term" value="F:ATP binding"/>
    <property type="evidence" value="ECO:0007669"/>
    <property type="project" value="UniProtKB-KW"/>
</dbReference>
<dbReference type="InterPro" id="IPR027417">
    <property type="entry name" value="P-loop_NTPase"/>
</dbReference>
<feature type="domain" description="ABC transporter" evidence="4">
    <location>
        <begin position="16"/>
        <end position="233"/>
    </location>
</feature>
<dbReference type="SUPFAM" id="SSF52540">
    <property type="entry name" value="P-loop containing nucleoside triphosphate hydrolases"/>
    <property type="match status" value="1"/>
</dbReference>
<dbReference type="AlphaFoldDB" id="A0A450XEU7"/>